<feature type="signal peptide" evidence="3">
    <location>
        <begin position="1"/>
        <end position="18"/>
    </location>
</feature>
<dbReference type="InterPro" id="IPR036179">
    <property type="entry name" value="Ig-like_dom_sf"/>
</dbReference>
<dbReference type="Ensembl" id="ENSCVAT00000004525.1">
    <property type="protein sequence ID" value="ENSCVAP00000024303.1"/>
    <property type="gene ID" value="ENSCVAG00000008344.1"/>
</dbReference>
<feature type="domain" description="Ig-like" evidence="4">
    <location>
        <begin position="846"/>
        <end position="939"/>
    </location>
</feature>
<dbReference type="PANTHER" id="PTHR23411">
    <property type="entry name" value="TAPASIN"/>
    <property type="match status" value="1"/>
</dbReference>
<dbReference type="PROSITE" id="PS00290">
    <property type="entry name" value="IG_MHC"/>
    <property type="match status" value="1"/>
</dbReference>
<dbReference type="InterPro" id="IPR003597">
    <property type="entry name" value="Ig_C1-set"/>
</dbReference>
<proteinExistence type="predicted"/>
<dbReference type="CDD" id="cd21819">
    <property type="entry name" value="IgC1_CH1_IgM"/>
    <property type="match status" value="1"/>
</dbReference>
<dbReference type="SMART" id="SM00406">
    <property type="entry name" value="IGv"/>
    <property type="match status" value="1"/>
</dbReference>
<dbReference type="Gene3D" id="2.60.40.10">
    <property type="entry name" value="Immunoglobulins"/>
    <property type="match status" value="9"/>
</dbReference>
<protein>
    <recommendedName>
        <fullName evidence="4">Ig-like domain-containing protein</fullName>
    </recommendedName>
</protein>
<evidence type="ECO:0000256" key="3">
    <source>
        <dbReference type="SAM" id="SignalP"/>
    </source>
</evidence>
<feature type="domain" description="Ig-like" evidence="4">
    <location>
        <begin position="537"/>
        <end position="626"/>
    </location>
</feature>
<evidence type="ECO:0000256" key="2">
    <source>
        <dbReference type="SAM" id="Phobius"/>
    </source>
</evidence>
<keyword evidence="1" id="KW-0393">Immunoglobulin domain</keyword>
<keyword evidence="2" id="KW-0472">Membrane</keyword>
<feature type="domain" description="Ig-like" evidence="4">
    <location>
        <begin position="337"/>
        <end position="429"/>
    </location>
</feature>
<evidence type="ECO:0000256" key="1">
    <source>
        <dbReference type="ARBA" id="ARBA00023319"/>
    </source>
</evidence>
<keyword evidence="2" id="KW-1133">Transmembrane helix</keyword>
<dbReference type="STRING" id="28743.ENSCVAP00000024303"/>
<organism evidence="5 6">
    <name type="scientific">Cyprinodon variegatus</name>
    <name type="common">Sheepshead minnow</name>
    <dbReference type="NCBI Taxonomy" id="28743"/>
    <lineage>
        <taxon>Eukaryota</taxon>
        <taxon>Metazoa</taxon>
        <taxon>Chordata</taxon>
        <taxon>Craniata</taxon>
        <taxon>Vertebrata</taxon>
        <taxon>Euteleostomi</taxon>
        <taxon>Actinopterygii</taxon>
        <taxon>Neopterygii</taxon>
        <taxon>Teleostei</taxon>
        <taxon>Neoteleostei</taxon>
        <taxon>Acanthomorphata</taxon>
        <taxon>Ovalentaria</taxon>
        <taxon>Atherinomorphae</taxon>
        <taxon>Cyprinodontiformes</taxon>
        <taxon>Cyprinodontidae</taxon>
        <taxon>Cyprinodon</taxon>
    </lineage>
</organism>
<sequence>MSPVAILLLLAAGSCVKCEQLTQPDSVNVQPGQRLTISCQVSYSVTSYWTGWIRQAAGKGLEWIGCRVGSSTSYKDSLKNKFSIDIDSSRNTATLNGQNMQPEDTAVGIVICHRGNYFDYWGQGTTVTVTSATQHAPTVFPLIPCGSGGSDMVTLGCLATGFNPPSITFSWQQGNTNLDNFIQYPSIQKGSEYVGISQVQVRRQDWEANNSFKCVANHAAGQQHASMVKPTVRIIQPNITLYSEMELSEVRLVCDLRGYFPNELTVKWYKNGQEIQNISPKETTFQSLDGEAITYSRTTEIKVDMKDWKTGSSFTCESIKQGTKIAKTTDICQSNTPPVIEIVNPVFAVVMTQSSVKATCLVHTSLNAKITWLLDGNAPSRLTENQVKSSSLITSNVEVPSYKWRKLKSITCKAQHTCFSSSEKTVTVTGSLVTSPKVEIRRSFPDLLNGTSNVFQCYISQLSSHDLFVTFQTNGKNIPEQFYVNLPEGPVNYSVSRKFTVPMENLKNNPDMTCTVNQGFSNSSFKSNTIRNIFVPPSAELYLDSINTSDKQTLLCSGLGFNPQIKWLNGSDQIVTANNDISIDRMERASVTSRLQVPLSEWKSGMVFTCEVSDPSLKKVVKKEISVCSVMAKSSHMAAVFIQRPALEELKNRGQVTVACLFVGTSLSDFSVTWVVHGHQSSPSHIYTERPKNHNNGSETLHSFLNVSAEDWYSNKRVSCVGKHLCSNKSYAEHISKNIDLYQPVLRILKPTFTELYMSKSIMITCLVSGFFPSDIIVQWKENGQALPVSRYINSPSWKEPGTSFFSMRSRLNVTKAEDNNSTYSCVVRHESSEAPVETSISDVFASVTYTKPSAVLLQGEDELVCLVSGFSPPAINITWFRSKTTELFDYTLTEPSEGQDGKFIIQSHLRLAPIDSLPGVVITCRVTHEGTTLLLNMSNPDSLEHCNFFDAIKDVDVGEDALKETWSMALTFLCFFLFAIIFSVVVLIIKVRFSSNCCSPAVMYSFTLIKLPFKMSITCLQHLFSSFFRPNNAKQRATFISLDGTILGFLSLCILIP</sequence>
<feature type="transmembrane region" description="Helical" evidence="2">
    <location>
        <begin position="967"/>
        <end position="990"/>
    </location>
</feature>
<dbReference type="InterPro" id="IPR013106">
    <property type="entry name" value="Ig_V-set"/>
</dbReference>
<dbReference type="Proteomes" id="UP000265020">
    <property type="component" value="Unassembled WGS sequence"/>
</dbReference>
<reference evidence="5" key="2">
    <citation type="submission" date="2025-09" db="UniProtKB">
        <authorList>
            <consortium name="Ensembl"/>
        </authorList>
    </citation>
    <scope>IDENTIFICATION</scope>
</reference>
<name>A0A3Q2DWQ0_CYPVA</name>
<dbReference type="InterPro" id="IPR013783">
    <property type="entry name" value="Ig-like_fold"/>
</dbReference>
<feature type="domain" description="Ig-like" evidence="4">
    <location>
        <begin position="744"/>
        <end position="842"/>
    </location>
</feature>
<feature type="domain" description="Ig-like" evidence="4">
    <location>
        <begin position="137"/>
        <end position="228"/>
    </location>
</feature>
<feature type="chain" id="PRO_5018573732" description="Ig-like domain-containing protein" evidence="3">
    <location>
        <begin position="19"/>
        <end position="1058"/>
    </location>
</feature>
<feature type="domain" description="Ig-like" evidence="4">
    <location>
        <begin position="656"/>
        <end position="736"/>
    </location>
</feature>
<dbReference type="Pfam" id="PF07686">
    <property type="entry name" value="V-set"/>
    <property type="match status" value="1"/>
</dbReference>
<dbReference type="InterPro" id="IPR007110">
    <property type="entry name" value="Ig-like_dom"/>
</dbReference>
<feature type="domain" description="Ig-like" evidence="4">
    <location>
        <begin position="230"/>
        <end position="326"/>
    </location>
</feature>
<dbReference type="CDD" id="cd00098">
    <property type="entry name" value="IgC1"/>
    <property type="match status" value="1"/>
</dbReference>
<keyword evidence="2" id="KW-0812">Transmembrane</keyword>
<dbReference type="PROSITE" id="PS50835">
    <property type="entry name" value="IG_LIKE"/>
    <property type="match status" value="7"/>
</dbReference>
<feature type="transmembrane region" description="Helical" evidence="2">
    <location>
        <begin position="1037"/>
        <end position="1057"/>
    </location>
</feature>
<evidence type="ECO:0000259" key="4">
    <source>
        <dbReference type="PROSITE" id="PS50835"/>
    </source>
</evidence>
<keyword evidence="3" id="KW-0732">Signal</keyword>
<feature type="transmembrane region" description="Helical" evidence="2">
    <location>
        <begin position="1002"/>
        <end position="1025"/>
    </location>
</feature>
<dbReference type="AlphaFoldDB" id="A0A3Q2DWQ0"/>
<evidence type="ECO:0000313" key="5">
    <source>
        <dbReference type="Ensembl" id="ENSCVAP00000024303.1"/>
    </source>
</evidence>
<dbReference type="GeneTree" id="ENSGT00940000163371"/>
<accession>A0A3Q2DWQ0</accession>
<evidence type="ECO:0000313" key="6">
    <source>
        <dbReference type="Proteomes" id="UP000265020"/>
    </source>
</evidence>
<dbReference type="SMART" id="SM00409">
    <property type="entry name" value="IG"/>
    <property type="match status" value="4"/>
</dbReference>
<dbReference type="InterPro" id="IPR003006">
    <property type="entry name" value="Ig/MHC_CS"/>
</dbReference>
<dbReference type="InterPro" id="IPR003599">
    <property type="entry name" value="Ig_sub"/>
</dbReference>
<dbReference type="InterPro" id="IPR050380">
    <property type="entry name" value="Immune_Resp_Modulators"/>
</dbReference>
<dbReference type="SUPFAM" id="SSF48726">
    <property type="entry name" value="Immunoglobulin"/>
    <property type="match status" value="9"/>
</dbReference>
<reference evidence="5" key="1">
    <citation type="submission" date="2025-08" db="UniProtKB">
        <authorList>
            <consortium name="Ensembl"/>
        </authorList>
    </citation>
    <scope>IDENTIFICATION</scope>
</reference>
<dbReference type="Pfam" id="PF07654">
    <property type="entry name" value="C1-set"/>
    <property type="match status" value="6"/>
</dbReference>
<dbReference type="SMART" id="SM00407">
    <property type="entry name" value="IGc1"/>
    <property type="match status" value="6"/>
</dbReference>
<keyword evidence="6" id="KW-1185">Reference proteome</keyword>